<evidence type="ECO:0000313" key="2">
    <source>
        <dbReference type="EMBL" id="THU82608.1"/>
    </source>
</evidence>
<accession>A0A4S8L3M8</accession>
<keyword evidence="1" id="KW-1133">Transmembrane helix</keyword>
<keyword evidence="1" id="KW-0812">Transmembrane</keyword>
<organism evidence="2 3">
    <name type="scientific">Dendrothele bispora (strain CBS 962.96)</name>
    <dbReference type="NCBI Taxonomy" id="1314807"/>
    <lineage>
        <taxon>Eukaryota</taxon>
        <taxon>Fungi</taxon>
        <taxon>Dikarya</taxon>
        <taxon>Basidiomycota</taxon>
        <taxon>Agaricomycotina</taxon>
        <taxon>Agaricomycetes</taxon>
        <taxon>Agaricomycetidae</taxon>
        <taxon>Agaricales</taxon>
        <taxon>Agaricales incertae sedis</taxon>
        <taxon>Dendrothele</taxon>
    </lineage>
</organism>
<evidence type="ECO:0000313" key="3">
    <source>
        <dbReference type="Proteomes" id="UP000297245"/>
    </source>
</evidence>
<feature type="transmembrane region" description="Helical" evidence="1">
    <location>
        <begin position="60"/>
        <end position="83"/>
    </location>
</feature>
<dbReference type="AlphaFoldDB" id="A0A4S8L3M8"/>
<sequence>MPAYCHLSFNSFKLCLLIHLRSHPIGNPRPLFKISREGFLGGLDTDHRDIVRNSGDLQFLISYLTLGLSFFLIGAFGVCLLCWDTFRFFTSNVVHHDQRYLSMHNDSRTEKAAFLPPISYRRLHISSFVVNFFNLHANRSL</sequence>
<keyword evidence="3" id="KW-1185">Reference proteome</keyword>
<dbReference type="EMBL" id="ML179720">
    <property type="protein sequence ID" value="THU82608.1"/>
    <property type="molecule type" value="Genomic_DNA"/>
</dbReference>
<name>A0A4S8L3M8_DENBC</name>
<dbReference type="Proteomes" id="UP000297245">
    <property type="component" value="Unassembled WGS sequence"/>
</dbReference>
<keyword evidence="1" id="KW-0472">Membrane</keyword>
<gene>
    <name evidence="2" type="ORF">K435DRAFT_445983</name>
</gene>
<evidence type="ECO:0000256" key="1">
    <source>
        <dbReference type="SAM" id="Phobius"/>
    </source>
</evidence>
<reference evidence="2 3" key="1">
    <citation type="journal article" date="2019" name="Nat. Ecol. Evol.">
        <title>Megaphylogeny resolves global patterns of mushroom evolution.</title>
        <authorList>
            <person name="Varga T."/>
            <person name="Krizsan K."/>
            <person name="Foldi C."/>
            <person name="Dima B."/>
            <person name="Sanchez-Garcia M."/>
            <person name="Sanchez-Ramirez S."/>
            <person name="Szollosi G.J."/>
            <person name="Szarkandi J.G."/>
            <person name="Papp V."/>
            <person name="Albert L."/>
            <person name="Andreopoulos W."/>
            <person name="Angelini C."/>
            <person name="Antonin V."/>
            <person name="Barry K.W."/>
            <person name="Bougher N.L."/>
            <person name="Buchanan P."/>
            <person name="Buyck B."/>
            <person name="Bense V."/>
            <person name="Catcheside P."/>
            <person name="Chovatia M."/>
            <person name="Cooper J."/>
            <person name="Damon W."/>
            <person name="Desjardin D."/>
            <person name="Finy P."/>
            <person name="Geml J."/>
            <person name="Haridas S."/>
            <person name="Hughes K."/>
            <person name="Justo A."/>
            <person name="Karasinski D."/>
            <person name="Kautmanova I."/>
            <person name="Kiss B."/>
            <person name="Kocsube S."/>
            <person name="Kotiranta H."/>
            <person name="LaButti K.M."/>
            <person name="Lechner B.E."/>
            <person name="Liimatainen K."/>
            <person name="Lipzen A."/>
            <person name="Lukacs Z."/>
            <person name="Mihaltcheva S."/>
            <person name="Morgado L.N."/>
            <person name="Niskanen T."/>
            <person name="Noordeloos M.E."/>
            <person name="Ohm R.A."/>
            <person name="Ortiz-Santana B."/>
            <person name="Ovrebo C."/>
            <person name="Racz N."/>
            <person name="Riley R."/>
            <person name="Savchenko A."/>
            <person name="Shiryaev A."/>
            <person name="Soop K."/>
            <person name="Spirin V."/>
            <person name="Szebenyi C."/>
            <person name="Tomsovsky M."/>
            <person name="Tulloss R.E."/>
            <person name="Uehling J."/>
            <person name="Grigoriev I.V."/>
            <person name="Vagvolgyi C."/>
            <person name="Papp T."/>
            <person name="Martin F.M."/>
            <person name="Miettinen O."/>
            <person name="Hibbett D.S."/>
            <person name="Nagy L.G."/>
        </authorList>
    </citation>
    <scope>NUCLEOTIDE SEQUENCE [LARGE SCALE GENOMIC DNA]</scope>
    <source>
        <strain evidence="2 3">CBS 962.96</strain>
    </source>
</reference>
<proteinExistence type="predicted"/>
<protein>
    <submittedName>
        <fullName evidence="2">Uncharacterized protein</fullName>
    </submittedName>
</protein>